<sequence length="394" mass="44808">MDTIDQLANKIAPHYSHFDVENRLLFTGHSHQAWPDVALEGLKESFTTAASRVDNKWEPAFEKTEILRNYLRNYYDDPNGLYSLAENTHLLLVAWLSSFDLRNKPKVITTTGEFHSMFRQLHRLKEEGLEVVSVDPYDGIVSNITKQIDDNVSAIMLSRVYFGSGLVNQHIPEIAALARSQGIPLLIDDYHGTNVVPLSISEENLEDCYLLVGGYKYLQWGEGNCFLRFPKDCKLRPAITGWFASFSTLDKPRTDELVSYDDGNQRFASGTYDPASQFRAAKVVAFFEEQGLTSNLLRQQYQRQVGLLRSLFLEQDFDPDIIKLRHNRPLEENGGFLALRSPFARTIRAKLMERDVFTDARGDIIRFGPAPYTTSTQIEQAITELSSVVNNLNP</sequence>
<keyword evidence="2" id="KW-0378">Hydrolase</keyword>
<dbReference type="GO" id="GO:0030429">
    <property type="term" value="F:kynureninase activity"/>
    <property type="evidence" value="ECO:0007669"/>
    <property type="project" value="InterPro"/>
</dbReference>
<dbReference type="InterPro" id="IPR000192">
    <property type="entry name" value="Aminotrans_V_dom"/>
</dbReference>
<dbReference type="InterPro" id="IPR015422">
    <property type="entry name" value="PyrdxlP-dep_Trfase_small"/>
</dbReference>
<evidence type="ECO:0000313" key="6">
    <source>
        <dbReference type="Proteomes" id="UP000479132"/>
    </source>
</evidence>
<evidence type="ECO:0000256" key="2">
    <source>
        <dbReference type="ARBA" id="ARBA00022801"/>
    </source>
</evidence>
<dbReference type="GO" id="GO:0005737">
    <property type="term" value="C:cytoplasm"/>
    <property type="evidence" value="ECO:0007669"/>
    <property type="project" value="InterPro"/>
</dbReference>
<reference evidence="5 6" key="1">
    <citation type="submission" date="2020-02" db="EMBL/GenBank/DDBJ databases">
        <title>Aliifodinibius halophilus 2W32, complete genome.</title>
        <authorList>
            <person name="Li Y."/>
            <person name="Wu S."/>
        </authorList>
    </citation>
    <scope>NUCLEOTIDE SEQUENCE [LARGE SCALE GENOMIC DNA]</scope>
    <source>
        <strain evidence="5 6">2W32</strain>
    </source>
</reference>
<dbReference type="SUPFAM" id="SSF53383">
    <property type="entry name" value="PLP-dependent transferases"/>
    <property type="match status" value="1"/>
</dbReference>
<dbReference type="Pfam" id="PF22580">
    <property type="entry name" value="KYNU_C"/>
    <property type="match status" value="1"/>
</dbReference>
<dbReference type="GO" id="GO:0030170">
    <property type="term" value="F:pyridoxal phosphate binding"/>
    <property type="evidence" value="ECO:0007669"/>
    <property type="project" value="InterPro"/>
</dbReference>
<dbReference type="AlphaFoldDB" id="A0A6M1T1D6"/>
<dbReference type="Proteomes" id="UP000479132">
    <property type="component" value="Unassembled WGS sequence"/>
</dbReference>
<dbReference type="Gene3D" id="3.40.640.10">
    <property type="entry name" value="Type I PLP-dependent aspartate aminotransferase-like (Major domain)"/>
    <property type="match status" value="1"/>
</dbReference>
<dbReference type="Pfam" id="PF00266">
    <property type="entry name" value="Aminotran_5"/>
    <property type="match status" value="1"/>
</dbReference>
<evidence type="ECO:0000259" key="4">
    <source>
        <dbReference type="Pfam" id="PF00266"/>
    </source>
</evidence>
<dbReference type="GO" id="GO:0006569">
    <property type="term" value="P:L-tryptophan catabolic process"/>
    <property type="evidence" value="ECO:0007669"/>
    <property type="project" value="InterPro"/>
</dbReference>
<keyword evidence="5" id="KW-0808">Transferase</keyword>
<keyword evidence="5" id="KW-0032">Aminotransferase</keyword>
<dbReference type="InterPro" id="IPR010111">
    <property type="entry name" value="Kynureninase"/>
</dbReference>
<dbReference type="GO" id="GO:0009435">
    <property type="term" value="P:NAD+ biosynthetic process"/>
    <property type="evidence" value="ECO:0007669"/>
    <property type="project" value="InterPro"/>
</dbReference>
<keyword evidence="3" id="KW-0663">Pyridoxal phosphate</keyword>
<accession>A0A6M1T1D6</accession>
<evidence type="ECO:0000256" key="3">
    <source>
        <dbReference type="ARBA" id="ARBA00022898"/>
    </source>
</evidence>
<keyword evidence="6" id="KW-1185">Reference proteome</keyword>
<protein>
    <submittedName>
        <fullName evidence="5">Aminotransferase class V-fold PLP-dependent enzyme</fullName>
    </submittedName>
</protein>
<dbReference type="GO" id="GO:0008483">
    <property type="term" value="F:transaminase activity"/>
    <property type="evidence" value="ECO:0007669"/>
    <property type="project" value="UniProtKB-KW"/>
</dbReference>
<keyword evidence="1" id="KW-0662">Pyridine nucleotide biosynthesis</keyword>
<comment type="caution">
    <text evidence="5">The sequence shown here is derived from an EMBL/GenBank/DDBJ whole genome shotgun (WGS) entry which is preliminary data.</text>
</comment>
<dbReference type="EMBL" id="JAALLS010000018">
    <property type="protein sequence ID" value="NGP89306.1"/>
    <property type="molecule type" value="Genomic_DNA"/>
</dbReference>
<evidence type="ECO:0000313" key="5">
    <source>
        <dbReference type="EMBL" id="NGP89306.1"/>
    </source>
</evidence>
<feature type="domain" description="Aminotransferase class V" evidence="4">
    <location>
        <begin position="92"/>
        <end position="294"/>
    </location>
</feature>
<gene>
    <name evidence="5" type="ORF">G3569_13180</name>
</gene>
<proteinExistence type="predicted"/>
<dbReference type="Gene3D" id="3.90.1150.10">
    <property type="entry name" value="Aspartate Aminotransferase, domain 1"/>
    <property type="match status" value="1"/>
</dbReference>
<dbReference type="InterPro" id="IPR015424">
    <property type="entry name" value="PyrdxlP-dep_Trfase"/>
</dbReference>
<evidence type="ECO:0000256" key="1">
    <source>
        <dbReference type="ARBA" id="ARBA00022642"/>
    </source>
</evidence>
<organism evidence="5 6">
    <name type="scientific">Fodinibius halophilus</name>
    <dbReference type="NCBI Taxonomy" id="1736908"/>
    <lineage>
        <taxon>Bacteria</taxon>
        <taxon>Pseudomonadati</taxon>
        <taxon>Balneolota</taxon>
        <taxon>Balneolia</taxon>
        <taxon>Balneolales</taxon>
        <taxon>Balneolaceae</taxon>
        <taxon>Fodinibius</taxon>
    </lineage>
</organism>
<dbReference type="InterPro" id="IPR015421">
    <property type="entry name" value="PyrdxlP-dep_Trfase_major"/>
</dbReference>
<dbReference type="RefSeq" id="WP_165269899.1">
    <property type="nucleotide sequence ID" value="NZ_JAALLS010000018.1"/>
</dbReference>
<name>A0A6M1T1D6_9BACT</name>